<dbReference type="RefSeq" id="WP_273599100.1">
    <property type="nucleotide sequence ID" value="NZ_JAQQXT010000002.1"/>
</dbReference>
<evidence type="ECO:0000256" key="4">
    <source>
        <dbReference type="ARBA" id="ARBA00023125"/>
    </source>
</evidence>
<feature type="modified residue" description="4-aspartylphosphate" evidence="6">
    <location>
        <position position="72"/>
    </location>
</feature>
<organism evidence="9 10">
    <name type="scientific">Roseateles albus</name>
    <dbReference type="NCBI Taxonomy" id="2987525"/>
    <lineage>
        <taxon>Bacteria</taxon>
        <taxon>Pseudomonadati</taxon>
        <taxon>Pseudomonadota</taxon>
        <taxon>Betaproteobacteria</taxon>
        <taxon>Burkholderiales</taxon>
        <taxon>Sphaerotilaceae</taxon>
        <taxon>Roseateles</taxon>
    </lineage>
</organism>
<keyword evidence="7" id="KW-0802">TPR repeat</keyword>
<dbReference type="Pfam" id="PF00072">
    <property type="entry name" value="Response_reg"/>
    <property type="match status" value="1"/>
</dbReference>
<reference evidence="9 10" key="1">
    <citation type="submission" date="2022-10" db="EMBL/GenBank/DDBJ databases">
        <title>Paucibacter sp. hw1 Genome sequencing.</title>
        <authorList>
            <person name="Park S."/>
        </authorList>
    </citation>
    <scope>NUCLEOTIDE SEQUENCE [LARGE SCALE GENOMIC DNA]</scope>
    <source>
        <strain evidence="10">hw1</strain>
    </source>
</reference>
<feature type="repeat" description="TPR" evidence="7">
    <location>
        <begin position="249"/>
        <end position="282"/>
    </location>
</feature>
<sequence>MLESKRLHGLSGGLDPSRMKALIIDEGELSRSVLSNMLRDMGVPTVHSARRPESARSMIKNASPAYDIIITDFHFTPQSSHDLTGQDLLDELRQARGLPMQTAFIMVTDEARYQHVADAVEGALDDYLLKPFNARQFDERLRVILERKYALREVFAAIDAGEFGQAASLCEAMFAASATYRVYAARIGSELYLRLGQIDAAKRMFEALLATKAVPWARLGLAKIELANADSATACRTLETLLADNPAYVDAYDVYGRALLEEMKFEAAVEMLAKAVQITPGNVARLQKLGSLQLFLGDSESAARHLGAALTIGLHSRALDFQGVVALGIACLDIGDEEGCARAQQCLQDAIARYPTYSFRLQMLSMALETAMDMLSRRQEASLAGLGQMAAQLDQTEFSFEMACNLLQLLARCARNQRVPGAMRWAELAAQRFAISKPRTRLLEMATGQLPSLETVVRNAAGAINEAARDAMTHLVSKQHQRTLEALLELAGRSLNARIIKLAQATLSHHGRHLTDEVAQRMSESLGDLQQRYVDGGRRIVERSE</sequence>
<protein>
    <submittedName>
        <fullName evidence="9">Response regulator</fullName>
    </submittedName>
</protein>
<dbReference type="SMART" id="SM00448">
    <property type="entry name" value="REC"/>
    <property type="match status" value="1"/>
</dbReference>
<dbReference type="EMBL" id="JAQQXT010000002">
    <property type="protein sequence ID" value="MDC8770682.1"/>
    <property type="molecule type" value="Genomic_DNA"/>
</dbReference>
<name>A0ABT5K9Q2_9BURK</name>
<evidence type="ECO:0000313" key="9">
    <source>
        <dbReference type="EMBL" id="MDC8770682.1"/>
    </source>
</evidence>
<feature type="domain" description="Response regulatory" evidence="8">
    <location>
        <begin position="20"/>
        <end position="145"/>
    </location>
</feature>
<dbReference type="InterPro" id="IPR001789">
    <property type="entry name" value="Sig_transdc_resp-reg_receiver"/>
</dbReference>
<keyword evidence="2" id="KW-0902">Two-component regulatory system</keyword>
<evidence type="ECO:0000256" key="1">
    <source>
        <dbReference type="ARBA" id="ARBA00022553"/>
    </source>
</evidence>
<evidence type="ECO:0000313" key="10">
    <source>
        <dbReference type="Proteomes" id="UP001221189"/>
    </source>
</evidence>
<comment type="caution">
    <text evidence="9">The sequence shown here is derived from an EMBL/GenBank/DDBJ whole genome shotgun (WGS) entry which is preliminary data.</text>
</comment>
<evidence type="ECO:0000256" key="6">
    <source>
        <dbReference type="PROSITE-ProRule" id="PRU00169"/>
    </source>
</evidence>
<evidence type="ECO:0000256" key="2">
    <source>
        <dbReference type="ARBA" id="ARBA00023012"/>
    </source>
</evidence>
<dbReference type="SUPFAM" id="SSF52172">
    <property type="entry name" value="CheY-like"/>
    <property type="match status" value="1"/>
</dbReference>
<dbReference type="SUPFAM" id="SSF48452">
    <property type="entry name" value="TPR-like"/>
    <property type="match status" value="1"/>
</dbReference>
<accession>A0ABT5K9Q2</accession>
<dbReference type="PANTHER" id="PTHR48111">
    <property type="entry name" value="REGULATOR OF RPOS"/>
    <property type="match status" value="1"/>
</dbReference>
<keyword evidence="10" id="KW-1185">Reference proteome</keyword>
<dbReference type="InterPro" id="IPR039420">
    <property type="entry name" value="WalR-like"/>
</dbReference>
<keyword evidence="1 6" id="KW-0597">Phosphoprotein</keyword>
<evidence type="ECO:0000259" key="8">
    <source>
        <dbReference type="PROSITE" id="PS50110"/>
    </source>
</evidence>
<dbReference type="InterPro" id="IPR019734">
    <property type="entry name" value="TPR_rpt"/>
</dbReference>
<dbReference type="PROSITE" id="PS50110">
    <property type="entry name" value="RESPONSE_REGULATORY"/>
    <property type="match status" value="1"/>
</dbReference>
<evidence type="ECO:0000256" key="7">
    <source>
        <dbReference type="PROSITE-ProRule" id="PRU00339"/>
    </source>
</evidence>
<dbReference type="InterPro" id="IPR011006">
    <property type="entry name" value="CheY-like_superfamily"/>
</dbReference>
<evidence type="ECO:0000256" key="5">
    <source>
        <dbReference type="ARBA" id="ARBA00023163"/>
    </source>
</evidence>
<dbReference type="Gene3D" id="3.40.50.2300">
    <property type="match status" value="1"/>
</dbReference>
<keyword evidence="3" id="KW-0805">Transcription regulation</keyword>
<gene>
    <name evidence="9" type="ORF">PRZ03_03785</name>
</gene>
<dbReference type="Proteomes" id="UP001221189">
    <property type="component" value="Unassembled WGS sequence"/>
</dbReference>
<dbReference type="Gene3D" id="1.25.40.10">
    <property type="entry name" value="Tetratricopeptide repeat domain"/>
    <property type="match status" value="1"/>
</dbReference>
<dbReference type="InterPro" id="IPR011990">
    <property type="entry name" value="TPR-like_helical_dom_sf"/>
</dbReference>
<keyword evidence="4" id="KW-0238">DNA-binding</keyword>
<keyword evidence="5" id="KW-0804">Transcription</keyword>
<evidence type="ECO:0000256" key="3">
    <source>
        <dbReference type="ARBA" id="ARBA00023015"/>
    </source>
</evidence>
<proteinExistence type="predicted"/>
<dbReference type="PROSITE" id="PS50005">
    <property type="entry name" value="TPR"/>
    <property type="match status" value="1"/>
</dbReference>
<dbReference type="PANTHER" id="PTHR48111:SF1">
    <property type="entry name" value="TWO-COMPONENT RESPONSE REGULATOR ORR33"/>
    <property type="match status" value="1"/>
</dbReference>